<sequence length="376" mass="42213">MQLDQITTITEGTTKILALKQSITDKVPPQNVAFFNPKAKLSRDFSIIAYSAFLKKFDGPRLFLDSLAGVGARGLRVANEIRDVRVIINDLNPSALELAKKSAELNGLINFEVSENEVCRFLSTFSKKGHRATIVDVDPFGSPARHVDCGIRATVHKGLFSVTATDLQVLHGIFKDACKKKYHGVPIKTSYSDEIAARLVVGLINVIAARLDVEITPVFVENNMHYYRIYVRVLNKPDTQNRIGYIWHCRSCGQRGASHEQVASCNQCGSNTEHAGPLWIDRLFDKEFLLNMLDELPKFQIDKTCEKTIRKCILEADMGPCYYTLDEIAEMRHSSPISLLKIIERLQKDGFDATPTSFNPTGFKTSAPIRKIKEMF</sequence>
<dbReference type="PANTHER" id="PTHR10631">
    <property type="entry name" value="N 2 ,N 2 -DIMETHYLGUANOSINE TRNA METHYLTRANSFERASE"/>
    <property type="match status" value="1"/>
</dbReference>
<dbReference type="GO" id="GO:0160104">
    <property type="term" value="F:tRNA (guanine(26)-N2)-dimethyltransferase activity"/>
    <property type="evidence" value="ECO:0007669"/>
    <property type="project" value="UniProtKB-EC"/>
</dbReference>
<dbReference type="SUPFAM" id="SSF53335">
    <property type="entry name" value="S-adenosyl-L-methionine-dependent methyltransferases"/>
    <property type="match status" value="1"/>
</dbReference>
<dbReference type="InterPro" id="IPR002905">
    <property type="entry name" value="Trm1"/>
</dbReference>
<evidence type="ECO:0000256" key="3">
    <source>
        <dbReference type="ARBA" id="ARBA00022679"/>
    </source>
</evidence>
<dbReference type="InterPro" id="IPR029063">
    <property type="entry name" value="SAM-dependent_MTases_sf"/>
</dbReference>
<comment type="caution">
    <text evidence="9">The sequence shown here is derived from an EMBL/GenBank/DDBJ whole genome shotgun (WGS) entry which is preliminary data.</text>
</comment>
<keyword evidence="2 8" id="KW-0489">Methyltransferase</keyword>
<evidence type="ECO:0000256" key="5">
    <source>
        <dbReference type="ARBA" id="ARBA00022694"/>
    </source>
</evidence>
<gene>
    <name evidence="9" type="ORF">NUZ5A_50439</name>
</gene>
<keyword evidence="6 8" id="KW-0694">RNA-binding</keyword>
<protein>
    <recommendedName>
        <fullName evidence="7">tRNA (guanine(26)-N(2))-dimethyltransferase</fullName>
        <ecNumber evidence="7">2.1.1.216</ecNumber>
    </recommendedName>
</protein>
<keyword evidence="4 8" id="KW-0949">S-adenosyl-L-methionine</keyword>
<dbReference type="AlphaFoldDB" id="A0A812EZE3"/>
<evidence type="ECO:0000256" key="2">
    <source>
        <dbReference type="ARBA" id="ARBA00022603"/>
    </source>
</evidence>
<dbReference type="Gene3D" id="3.30.56.70">
    <property type="entry name" value="N2,N2-dimethylguanosine tRNA methyltransferase, C-terminal domain"/>
    <property type="match status" value="1"/>
</dbReference>
<evidence type="ECO:0000256" key="4">
    <source>
        <dbReference type="ARBA" id="ARBA00022691"/>
    </source>
</evidence>
<name>A0A812EZE3_9ARCH</name>
<dbReference type="CDD" id="cd02440">
    <property type="entry name" value="AdoMet_MTases"/>
    <property type="match status" value="1"/>
</dbReference>
<dbReference type="EC" id="2.1.1.216" evidence="7"/>
<evidence type="ECO:0000256" key="7">
    <source>
        <dbReference type="ARBA" id="ARBA00039099"/>
    </source>
</evidence>
<evidence type="ECO:0000256" key="1">
    <source>
        <dbReference type="ARBA" id="ARBA00022555"/>
    </source>
</evidence>
<evidence type="ECO:0000313" key="10">
    <source>
        <dbReference type="Proteomes" id="UP000655759"/>
    </source>
</evidence>
<comment type="similarity">
    <text evidence="8">Belongs to the class I-like SAM-binding methyltransferase superfamily. Trm1 family.</text>
</comment>
<dbReference type="InterPro" id="IPR042296">
    <property type="entry name" value="tRNA_met_Trm1_C"/>
</dbReference>
<dbReference type="Proteomes" id="UP000655759">
    <property type="component" value="Unassembled WGS sequence"/>
</dbReference>
<dbReference type="Pfam" id="PF02005">
    <property type="entry name" value="TRM"/>
    <property type="match status" value="1"/>
</dbReference>
<dbReference type="PROSITE" id="PS51626">
    <property type="entry name" value="SAM_MT_TRM1"/>
    <property type="match status" value="1"/>
</dbReference>
<dbReference type="Gene3D" id="3.40.50.150">
    <property type="entry name" value="Vaccinia Virus protein VP39"/>
    <property type="match status" value="1"/>
</dbReference>
<dbReference type="RefSeq" id="WP_205099410.1">
    <property type="nucleotide sequence ID" value="NZ_CAJNAQ010000005.1"/>
</dbReference>
<dbReference type="GO" id="GO:0002940">
    <property type="term" value="P:tRNA N2-guanine methylation"/>
    <property type="evidence" value="ECO:0007669"/>
    <property type="project" value="TreeGrafter"/>
</dbReference>
<dbReference type="GO" id="GO:0000049">
    <property type="term" value="F:tRNA binding"/>
    <property type="evidence" value="ECO:0007669"/>
    <property type="project" value="UniProtKB-UniRule"/>
</dbReference>
<keyword evidence="1 8" id="KW-0820">tRNA-binding</keyword>
<organism evidence="9 10">
    <name type="scientific">Candidatus Nitrosotenuis uzonensis</name>
    <dbReference type="NCBI Taxonomy" id="1407055"/>
    <lineage>
        <taxon>Archaea</taxon>
        <taxon>Nitrososphaerota</taxon>
        <taxon>Candidatus Nitrosotenuis</taxon>
    </lineage>
</organism>
<evidence type="ECO:0000256" key="6">
    <source>
        <dbReference type="ARBA" id="ARBA00022884"/>
    </source>
</evidence>
<proteinExistence type="inferred from homology"/>
<evidence type="ECO:0000256" key="8">
    <source>
        <dbReference type="PROSITE-ProRule" id="PRU00958"/>
    </source>
</evidence>
<reference evidence="9" key="1">
    <citation type="submission" date="2021-02" db="EMBL/GenBank/DDBJ databases">
        <authorList>
            <person name="Han P."/>
        </authorList>
    </citation>
    <scope>NUCLEOTIDE SEQUENCE</scope>
    <source>
        <strain evidence="9">Candidatus Nitrosotenuis uzonensis 5A</strain>
    </source>
</reference>
<dbReference type="PANTHER" id="PTHR10631:SF3">
    <property type="entry name" value="TRNA (GUANINE(26)-N(2))-DIMETHYLTRANSFERASE"/>
    <property type="match status" value="1"/>
</dbReference>
<evidence type="ECO:0000313" key="9">
    <source>
        <dbReference type="EMBL" id="CAE6495640.1"/>
    </source>
</evidence>
<dbReference type="EMBL" id="CAJNAQ010000005">
    <property type="protein sequence ID" value="CAE6495640.1"/>
    <property type="molecule type" value="Genomic_DNA"/>
</dbReference>
<keyword evidence="3 8" id="KW-0808">Transferase</keyword>
<keyword evidence="5 8" id="KW-0819">tRNA processing</keyword>
<accession>A0A812EZE3</accession>